<sequence>MKVLNVCVFALIAFFNLIIASEIPQSSTLDGNAASLNMTTPECNPSFAIPSSKSPPTKTKREEDGKSQATKVARKAPTESAIAKAKAKAKLYKVKKQKPKPKVTPQPCKYPGSRPCITQKEIDQGWHDKKGCYNRSLFFTYGITHCWEEGDDCVKPDCRY</sequence>
<proteinExistence type="predicted"/>
<dbReference type="OrthoDB" id="3552709at2759"/>
<dbReference type="KEGG" id="bfu:BCIN_15g05220"/>
<dbReference type="Proteomes" id="UP000001798">
    <property type="component" value="Chromosome 15"/>
</dbReference>
<dbReference type="EMBL" id="CP009819">
    <property type="protein sequence ID" value="ATZ58051.1"/>
    <property type="molecule type" value="Genomic_DNA"/>
</dbReference>
<evidence type="ECO:0000313" key="3">
    <source>
        <dbReference type="EMBL" id="ATZ58051.1"/>
    </source>
</evidence>
<dbReference type="VEuPathDB" id="FungiDB:Bcin15g05220"/>
<dbReference type="AlphaFoldDB" id="A0A384K5K5"/>
<keyword evidence="4" id="KW-1185">Reference proteome</keyword>
<dbReference type="GeneID" id="5426134"/>
<feature type="compositionally biased region" description="Polar residues" evidence="1">
    <location>
        <begin position="43"/>
        <end position="57"/>
    </location>
</feature>
<reference evidence="3 4" key="2">
    <citation type="journal article" date="2012" name="Eukaryot. Cell">
        <title>Genome update of Botrytis cinerea strains B05.10 and T4.</title>
        <authorList>
            <person name="Staats M."/>
            <person name="van Kan J.A."/>
        </authorList>
    </citation>
    <scope>NUCLEOTIDE SEQUENCE [LARGE SCALE GENOMIC DNA]</scope>
    <source>
        <strain evidence="3 4">B05.10</strain>
    </source>
</reference>
<evidence type="ECO:0000256" key="2">
    <source>
        <dbReference type="SAM" id="SignalP"/>
    </source>
</evidence>
<reference evidence="3 4" key="3">
    <citation type="journal article" date="2017" name="Mol. Plant Pathol.">
        <title>A gapless genome sequence of the fungus Botrytis cinerea.</title>
        <authorList>
            <person name="Van Kan J.A."/>
            <person name="Stassen J.H."/>
            <person name="Mosbach A."/>
            <person name="Van Der Lee T.A."/>
            <person name="Faino L."/>
            <person name="Farmer A.D."/>
            <person name="Papasotiriou D.G."/>
            <person name="Zhou S."/>
            <person name="Seidl M.F."/>
            <person name="Cottam E."/>
            <person name="Edel D."/>
            <person name="Hahn M."/>
            <person name="Schwartz D.C."/>
            <person name="Dietrich R.A."/>
            <person name="Widdison S."/>
            <person name="Scalliet G."/>
        </authorList>
    </citation>
    <scope>NUCLEOTIDE SEQUENCE [LARGE SCALE GENOMIC DNA]</scope>
    <source>
        <strain evidence="3 4">B05.10</strain>
    </source>
</reference>
<evidence type="ECO:0000256" key="1">
    <source>
        <dbReference type="SAM" id="MobiDB-lite"/>
    </source>
</evidence>
<feature type="signal peptide" evidence="2">
    <location>
        <begin position="1"/>
        <end position="20"/>
    </location>
</feature>
<keyword evidence="2" id="KW-0732">Signal</keyword>
<organism evidence="3 4">
    <name type="scientific">Botryotinia fuckeliana (strain B05.10)</name>
    <name type="common">Noble rot fungus</name>
    <name type="synonym">Botrytis cinerea</name>
    <dbReference type="NCBI Taxonomy" id="332648"/>
    <lineage>
        <taxon>Eukaryota</taxon>
        <taxon>Fungi</taxon>
        <taxon>Dikarya</taxon>
        <taxon>Ascomycota</taxon>
        <taxon>Pezizomycotina</taxon>
        <taxon>Leotiomycetes</taxon>
        <taxon>Helotiales</taxon>
        <taxon>Sclerotiniaceae</taxon>
        <taxon>Botrytis</taxon>
    </lineage>
</organism>
<feature type="chain" id="PRO_5016566104" evidence="2">
    <location>
        <begin position="21"/>
        <end position="160"/>
    </location>
</feature>
<evidence type="ECO:0000313" key="4">
    <source>
        <dbReference type="Proteomes" id="UP000001798"/>
    </source>
</evidence>
<dbReference type="RefSeq" id="XP_024553523.1">
    <property type="nucleotide sequence ID" value="XM_024697707.1"/>
</dbReference>
<gene>
    <name evidence="3" type="ORF">BCIN_15g05220</name>
</gene>
<accession>A0A384K5K5</accession>
<protein>
    <submittedName>
        <fullName evidence="3">Uncharacterized protein</fullName>
    </submittedName>
</protein>
<feature type="region of interest" description="Disordered" evidence="1">
    <location>
        <begin position="43"/>
        <end position="82"/>
    </location>
</feature>
<name>A0A384K5K5_BOTFB</name>
<reference evidence="3 4" key="1">
    <citation type="journal article" date="2011" name="PLoS Genet.">
        <title>Genomic analysis of the necrotrophic fungal pathogens Sclerotinia sclerotiorum and Botrytis cinerea.</title>
        <authorList>
            <person name="Amselem J."/>
            <person name="Cuomo C.A."/>
            <person name="van Kan J.A."/>
            <person name="Viaud M."/>
            <person name="Benito E.P."/>
            <person name="Couloux A."/>
            <person name="Coutinho P.M."/>
            <person name="de Vries R.P."/>
            <person name="Dyer P.S."/>
            <person name="Fillinger S."/>
            <person name="Fournier E."/>
            <person name="Gout L."/>
            <person name="Hahn M."/>
            <person name="Kohn L."/>
            <person name="Lapalu N."/>
            <person name="Plummer K.M."/>
            <person name="Pradier J.M."/>
            <person name="Quevillon E."/>
            <person name="Sharon A."/>
            <person name="Simon A."/>
            <person name="ten Have A."/>
            <person name="Tudzynski B."/>
            <person name="Tudzynski P."/>
            <person name="Wincker P."/>
            <person name="Andrew M."/>
            <person name="Anthouard V."/>
            <person name="Beever R.E."/>
            <person name="Beffa R."/>
            <person name="Benoit I."/>
            <person name="Bouzid O."/>
            <person name="Brault B."/>
            <person name="Chen Z."/>
            <person name="Choquer M."/>
            <person name="Collemare J."/>
            <person name="Cotton P."/>
            <person name="Danchin E.G."/>
            <person name="Da Silva C."/>
            <person name="Gautier A."/>
            <person name="Giraud C."/>
            <person name="Giraud T."/>
            <person name="Gonzalez C."/>
            <person name="Grossetete S."/>
            <person name="Guldener U."/>
            <person name="Henrissat B."/>
            <person name="Howlett B.J."/>
            <person name="Kodira C."/>
            <person name="Kretschmer M."/>
            <person name="Lappartient A."/>
            <person name="Leroch M."/>
            <person name="Levis C."/>
            <person name="Mauceli E."/>
            <person name="Neuveglise C."/>
            <person name="Oeser B."/>
            <person name="Pearson M."/>
            <person name="Poulain J."/>
            <person name="Poussereau N."/>
            <person name="Quesneville H."/>
            <person name="Rascle C."/>
            <person name="Schumacher J."/>
            <person name="Segurens B."/>
            <person name="Sexton A."/>
            <person name="Silva E."/>
            <person name="Sirven C."/>
            <person name="Soanes D.M."/>
            <person name="Talbot N.J."/>
            <person name="Templeton M."/>
            <person name="Yandava C."/>
            <person name="Yarden O."/>
            <person name="Zeng Q."/>
            <person name="Rollins J.A."/>
            <person name="Lebrun M.H."/>
            <person name="Dickman M."/>
        </authorList>
    </citation>
    <scope>NUCLEOTIDE SEQUENCE [LARGE SCALE GENOMIC DNA]</scope>
    <source>
        <strain evidence="3 4">B05.10</strain>
    </source>
</reference>